<proteinExistence type="predicted"/>
<dbReference type="EMBL" id="JAHXZJ010001492">
    <property type="protein sequence ID" value="KAH0552695.1"/>
    <property type="molecule type" value="Genomic_DNA"/>
</dbReference>
<dbReference type="Proteomes" id="UP000826195">
    <property type="component" value="Unassembled WGS sequence"/>
</dbReference>
<accession>A0AAV7IKK8</accession>
<keyword evidence="2" id="KW-1185">Reference proteome</keyword>
<organism evidence="1 2">
    <name type="scientific">Cotesia glomerata</name>
    <name type="common">Lepidopteran parasitic wasp</name>
    <name type="synonym">Apanteles glomeratus</name>
    <dbReference type="NCBI Taxonomy" id="32391"/>
    <lineage>
        <taxon>Eukaryota</taxon>
        <taxon>Metazoa</taxon>
        <taxon>Ecdysozoa</taxon>
        <taxon>Arthropoda</taxon>
        <taxon>Hexapoda</taxon>
        <taxon>Insecta</taxon>
        <taxon>Pterygota</taxon>
        <taxon>Neoptera</taxon>
        <taxon>Endopterygota</taxon>
        <taxon>Hymenoptera</taxon>
        <taxon>Apocrita</taxon>
        <taxon>Ichneumonoidea</taxon>
        <taxon>Braconidae</taxon>
        <taxon>Microgastrinae</taxon>
        <taxon>Cotesia</taxon>
    </lineage>
</organism>
<name>A0AAV7IKK8_COTGL</name>
<evidence type="ECO:0000313" key="1">
    <source>
        <dbReference type="EMBL" id="KAH0552695.1"/>
    </source>
</evidence>
<evidence type="ECO:0000313" key="2">
    <source>
        <dbReference type="Proteomes" id="UP000826195"/>
    </source>
</evidence>
<gene>
    <name evidence="1" type="ORF">KQX54_014184</name>
</gene>
<sequence>MILVVFTVAVILVVIAYSLTISLNSKDYYGYISKYNYKLSNRRLAELLNGNIMSNIPNIFINSKDPTVCSTSSAIFLIKLPDNMSLTDDYELHNESTDATYDAECDKICPGLSLYSLIIRDRKKQEIFVGNKQLYEGIWCVSKRPRCNLHTTYAVMTMNNDIVCRSRFPNFFGGPEGNKIIACNNSHIYHPDNILMDNKNNCRVNPRDINMTHEDELVISTDPSSFRFVCEFGGIDSLGNKYVQHPLNRLHPMRNPCIMEIPNADEKNEFDATSGECNCSSRSYDVGNRDPSNKQTPCTSCRTIWNNNVLTIKEPCFPKESVFIEARRKLPCFTGRFESMTAPCIPLFDVKMKQYIKNKSPSPLTKSIVMPLFTGKETARGQIEDKLQQKNISSSSLSME</sequence>
<protein>
    <submittedName>
        <fullName evidence="1">Uncharacterized protein</fullName>
    </submittedName>
</protein>
<comment type="caution">
    <text evidence="1">The sequence shown here is derived from an EMBL/GenBank/DDBJ whole genome shotgun (WGS) entry which is preliminary data.</text>
</comment>
<dbReference type="AlphaFoldDB" id="A0AAV7IKK8"/>
<reference evidence="1 2" key="1">
    <citation type="journal article" date="2021" name="J. Hered.">
        <title>A chromosome-level genome assembly of the parasitoid wasp, Cotesia glomerata (Hymenoptera: Braconidae).</title>
        <authorList>
            <person name="Pinto B.J."/>
            <person name="Weis J.J."/>
            <person name="Gamble T."/>
            <person name="Ode P.J."/>
            <person name="Paul R."/>
            <person name="Zaspel J.M."/>
        </authorList>
    </citation>
    <scope>NUCLEOTIDE SEQUENCE [LARGE SCALE GENOMIC DNA]</scope>
    <source>
        <strain evidence="1">CgM1</strain>
    </source>
</reference>